<dbReference type="InterPro" id="IPR055936">
    <property type="entry name" value="DUF7514"/>
</dbReference>
<protein>
    <recommendedName>
        <fullName evidence="2">DUF7514 domain-containing protein</fullName>
    </recommendedName>
</protein>
<feature type="compositionally biased region" description="Pro residues" evidence="1">
    <location>
        <begin position="14"/>
        <end position="43"/>
    </location>
</feature>
<dbReference type="AlphaFoldDB" id="A0AAD7N0X2"/>
<name>A0AAD7N0X2_9AGAR</name>
<dbReference type="EMBL" id="JARJLG010000132">
    <property type="protein sequence ID" value="KAJ7739433.1"/>
    <property type="molecule type" value="Genomic_DNA"/>
</dbReference>
<evidence type="ECO:0000256" key="1">
    <source>
        <dbReference type="SAM" id="MobiDB-lite"/>
    </source>
</evidence>
<organism evidence="3 4">
    <name type="scientific">Mycena maculata</name>
    <dbReference type="NCBI Taxonomy" id="230809"/>
    <lineage>
        <taxon>Eukaryota</taxon>
        <taxon>Fungi</taxon>
        <taxon>Dikarya</taxon>
        <taxon>Basidiomycota</taxon>
        <taxon>Agaricomycotina</taxon>
        <taxon>Agaricomycetes</taxon>
        <taxon>Agaricomycetidae</taxon>
        <taxon>Agaricales</taxon>
        <taxon>Marasmiineae</taxon>
        <taxon>Mycenaceae</taxon>
        <taxon>Mycena</taxon>
    </lineage>
</organism>
<gene>
    <name evidence="3" type="ORF">DFH07DRAFT_983623</name>
</gene>
<accession>A0AAD7N0X2</accession>
<evidence type="ECO:0000313" key="3">
    <source>
        <dbReference type="EMBL" id="KAJ7739433.1"/>
    </source>
</evidence>
<dbReference type="Proteomes" id="UP001215280">
    <property type="component" value="Unassembled WGS sequence"/>
</dbReference>
<feature type="region of interest" description="Disordered" evidence="1">
    <location>
        <begin position="1"/>
        <end position="45"/>
    </location>
</feature>
<evidence type="ECO:0000259" key="2">
    <source>
        <dbReference type="Pfam" id="PF24355"/>
    </source>
</evidence>
<sequence length="521" mass="55832">MPVGRGSSHSRLSPLPPENVPPPPVSSLPPPNPPGASPPPPLPVRQTTVGAPVVMMPTYIAPYDGYTSAHTILPQDGAYAVPPQGGFAPTQSQMVQETPHIPPPPASFFLPPPPNHSPPPPLPSRQTSIVTSPVAVTTSLIPPRDAVSSAHTISPHDGTYAAPPQHGFAPVQLKTAQETQAPQTVYSGACSIPPQRLETSSQAQRQPSEVMQVQTLPLRNDGVQVQTTAQRDDGVFACTITPPNSGVSQQQTGSTTSAAPDVLGWGHFFAEDMSPTPVFTHLMDAIFTYLDTKCAGTLTPEIYSRFLINQGYVRQENTWSTNLVPSLGQTKEETADAALRRSFDLFSIEYTPGHRPRKTTPYAADSDSVVKRQLKSFGSTVTRAIKPSVVCGIMPLLTRKGFIDITAIEALCNPTRHFGNLVRILKMYDLPGMRTWGDLPRGVLPEQADEKMLARVAQVQALAKEQGQFRQAAVYAKSNAQGAVSYARDKINKIDKQDVVNAAGAIGGIILIGTPLPTPTL</sequence>
<feature type="domain" description="DUF7514" evidence="2">
    <location>
        <begin position="394"/>
        <end position="459"/>
    </location>
</feature>
<keyword evidence="4" id="KW-1185">Reference proteome</keyword>
<reference evidence="3" key="1">
    <citation type="submission" date="2023-03" db="EMBL/GenBank/DDBJ databases">
        <title>Massive genome expansion in bonnet fungi (Mycena s.s.) driven by repeated elements and novel gene families across ecological guilds.</title>
        <authorList>
            <consortium name="Lawrence Berkeley National Laboratory"/>
            <person name="Harder C.B."/>
            <person name="Miyauchi S."/>
            <person name="Viragh M."/>
            <person name="Kuo A."/>
            <person name="Thoen E."/>
            <person name="Andreopoulos B."/>
            <person name="Lu D."/>
            <person name="Skrede I."/>
            <person name="Drula E."/>
            <person name="Henrissat B."/>
            <person name="Morin E."/>
            <person name="Kohler A."/>
            <person name="Barry K."/>
            <person name="LaButti K."/>
            <person name="Morin E."/>
            <person name="Salamov A."/>
            <person name="Lipzen A."/>
            <person name="Mereny Z."/>
            <person name="Hegedus B."/>
            <person name="Baldrian P."/>
            <person name="Stursova M."/>
            <person name="Weitz H."/>
            <person name="Taylor A."/>
            <person name="Grigoriev I.V."/>
            <person name="Nagy L.G."/>
            <person name="Martin F."/>
            <person name="Kauserud H."/>
        </authorList>
    </citation>
    <scope>NUCLEOTIDE SEQUENCE</scope>
    <source>
        <strain evidence="3">CBHHK188m</strain>
    </source>
</reference>
<evidence type="ECO:0000313" key="4">
    <source>
        <dbReference type="Proteomes" id="UP001215280"/>
    </source>
</evidence>
<dbReference type="Pfam" id="PF24355">
    <property type="entry name" value="DUF7514"/>
    <property type="match status" value="1"/>
</dbReference>
<comment type="caution">
    <text evidence="3">The sequence shown here is derived from an EMBL/GenBank/DDBJ whole genome shotgun (WGS) entry which is preliminary data.</text>
</comment>
<proteinExistence type="predicted"/>